<comment type="caution">
    <text evidence="1">The sequence shown here is derived from an EMBL/GenBank/DDBJ whole genome shotgun (WGS) entry which is preliminary data.</text>
</comment>
<proteinExistence type="predicted"/>
<dbReference type="AlphaFoldDB" id="A0A8J3CGS8"/>
<organism evidence="1 2">
    <name type="scientific">Longimycelium tulufanense</name>
    <dbReference type="NCBI Taxonomy" id="907463"/>
    <lineage>
        <taxon>Bacteria</taxon>
        <taxon>Bacillati</taxon>
        <taxon>Actinomycetota</taxon>
        <taxon>Actinomycetes</taxon>
        <taxon>Pseudonocardiales</taxon>
        <taxon>Pseudonocardiaceae</taxon>
        <taxon>Longimycelium</taxon>
    </lineage>
</organism>
<dbReference type="InterPro" id="IPR021373">
    <property type="entry name" value="DUF2993"/>
</dbReference>
<dbReference type="Pfam" id="PF11209">
    <property type="entry name" value="LmeA"/>
    <property type="match status" value="1"/>
</dbReference>
<sequence length="260" mass="27832">MRKLIVALVVLIGLLVAADFGLAAFAEYKVSKSIREQLKLNEDPDVRFNGFPFITQALAGDYREIEIHASRVPLNNDFRDLGLVLRLFHTKATLSDIASGKAKPTVERLEGELHIRANDLGRILEVPDLKIEQVPASSGDGAAPDPAVAKDKRQARVKLTGTKSIAGAKVEAAVTGLVVLQDTGIEITPQKIELDPSGTGVGVVRVPEAVQQQLLKEFEIKIEPGSLPFTVKPTEIEVQGGTFVIRGEATNVTLGGGSGQ</sequence>
<dbReference type="RefSeq" id="WP_189060866.1">
    <property type="nucleotide sequence ID" value="NZ_BMMK01000030.1"/>
</dbReference>
<name>A0A8J3CGS8_9PSEU</name>
<evidence type="ECO:0000313" key="1">
    <source>
        <dbReference type="EMBL" id="GGM73336.1"/>
    </source>
</evidence>
<gene>
    <name evidence="1" type="ORF">GCM10012275_49960</name>
</gene>
<accession>A0A8J3CGS8</accession>
<reference evidence="1" key="2">
    <citation type="submission" date="2020-09" db="EMBL/GenBank/DDBJ databases">
        <authorList>
            <person name="Sun Q."/>
            <person name="Zhou Y."/>
        </authorList>
    </citation>
    <scope>NUCLEOTIDE SEQUENCE</scope>
    <source>
        <strain evidence="1">CGMCC 4.5737</strain>
    </source>
</reference>
<dbReference type="EMBL" id="BMMK01000030">
    <property type="protein sequence ID" value="GGM73336.1"/>
    <property type="molecule type" value="Genomic_DNA"/>
</dbReference>
<dbReference type="Proteomes" id="UP000637578">
    <property type="component" value="Unassembled WGS sequence"/>
</dbReference>
<evidence type="ECO:0000313" key="2">
    <source>
        <dbReference type="Proteomes" id="UP000637578"/>
    </source>
</evidence>
<evidence type="ECO:0008006" key="3">
    <source>
        <dbReference type="Google" id="ProtNLM"/>
    </source>
</evidence>
<keyword evidence="2" id="KW-1185">Reference proteome</keyword>
<protein>
    <recommendedName>
        <fullName evidence="3">DUF2993 domain-containing protein</fullName>
    </recommendedName>
</protein>
<reference evidence="1" key="1">
    <citation type="journal article" date="2014" name="Int. J. Syst. Evol. Microbiol.">
        <title>Complete genome sequence of Corynebacterium casei LMG S-19264T (=DSM 44701T), isolated from a smear-ripened cheese.</title>
        <authorList>
            <consortium name="US DOE Joint Genome Institute (JGI-PGF)"/>
            <person name="Walter F."/>
            <person name="Albersmeier A."/>
            <person name="Kalinowski J."/>
            <person name="Ruckert C."/>
        </authorList>
    </citation>
    <scope>NUCLEOTIDE SEQUENCE</scope>
    <source>
        <strain evidence="1">CGMCC 4.5737</strain>
    </source>
</reference>